<dbReference type="PANTHER" id="PTHR13038:SF10">
    <property type="entry name" value="AUTOPHAGY-RELATED PROTEIN 9"/>
    <property type="match status" value="1"/>
</dbReference>
<keyword evidence="6 10" id="KW-1133">Transmembrane helix</keyword>
<protein>
    <recommendedName>
        <fullName evidence="3 10">Autophagy-related protein 9</fullName>
    </recommendedName>
</protein>
<feature type="transmembrane region" description="Helical" evidence="10">
    <location>
        <begin position="316"/>
        <end position="336"/>
    </location>
</feature>
<organism evidence="11">
    <name type="scientific">Trypanosoma congolense (strain IL3000)</name>
    <dbReference type="NCBI Taxonomy" id="1068625"/>
    <lineage>
        <taxon>Eukaryota</taxon>
        <taxon>Discoba</taxon>
        <taxon>Euglenozoa</taxon>
        <taxon>Kinetoplastea</taxon>
        <taxon>Metakinetoplastina</taxon>
        <taxon>Trypanosomatida</taxon>
        <taxon>Trypanosomatidae</taxon>
        <taxon>Trypanosoma</taxon>
        <taxon>Nannomonas</taxon>
    </lineage>
</organism>
<keyword evidence="9 10" id="KW-0472">Membrane</keyword>
<evidence type="ECO:0000256" key="8">
    <source>
        <dbReference type="ARBA" id="ARBA00023055"/>
    </source>
</evidence>
<dbReference type="GO" id="GO:0061709">
    <property type="term" value="P:reticulophagy"/>
    <property type="evidence" value="ECO:0007669"/>
    <property type="project" value="TreeGrafter"/>
</dbReference>
<dbReference type="GO" id="GO:0000422">
    <property type="term" value="P:autophagy of mitochondrion"/>
    <property type="evidence" value="ECO:0007669"/>
    <property type="project" value="TreeGrafter"/>
</dbReference>
<keyword evidence="8 10" id="KW-0445">Lipid transport</keyword>
<comment type="subcellular location">
    <subcellularLocation>
        <location evidence="1 10">Preautophagosomal structure membrane</location>
        <topology evidence="1 10">Multi-pass membrane protein</topology>
    </subcellularLocation>
</comment>
<keyword evidence="5 10" id="KW-0812">Transmembrane</keyword>
<evidence type="ECO:0000256" key="1">
    <source>
        <dbReference type="ARBA" id="ARBA00004511"/>
    </source>
</evidence>
<keyword evidence="4 10" id="KW-0813">Transport</keyword>
<evidence type="ECO:0000256" key="6">
    <source>
        <dbReference type="ARBA" id="ARBA00022989"/>
    </source>
</evidence>
<comment type="similarity">
    <text evidence="2 10">Belongs to the ATG9 family.</text>
</comment>
<dbReference type="VEuPathDB" id="TriTrypDB:TcIL3000.11.900"/>
<evidence type="ECO:0000313" key="11">
    <source>
        <dbReference type="EMBL" id="CCC94708.1"/>
    </source>
</evidence>
<evidence type="ECO:0000256" key="2">
    <source>
        <dbReference type="ARBA" id="ARBA00006185"/>
    </source>
</evidence>
<dbReference type="EMBL" id="HE575324">
    <property type="protein sequence ID" value="CCC94708.1"/>
    <property type="molecule type" value="Genomic_DNA"/>
</dbReference>
<feature type="transmembrane region" description="Helical" evidence="10">
    <location>
        <begin position="97"/>
        <end position="117"/>
    </location>
</feature>
<accession>G0UZ89</accession>
<feature type="transmembrane region" description="Helical" evidence="10">
    <location>
        <begin position="274"/>
        <end position="294"/>
    </location>
</feature>
<dbReference type="AlphaFoldDB" id="G0UZ89"/>
<dbReference type="PANTHER" id="PTHR13038">
    <property type="entry name" value="APG9 AUTOPHAGY 9"/>
    <property type="match status" value="1"/>
</dbReference>
<evidence type="ECO:0000256" key="4">
    <source>
        <dbReference type="ARBA" id="ARBA00022448"/>
    </source>
</evidence>
<dbReference type="GO" id="GO:0006869">
    <property type="term" value="P:lipid transport"/>
    <property type="evidence" value="ECO:0007669"/>
    <property type="project" value="UniProtKB-KW"/>
</dbReference>
<dbReference type="InterPro" id="IPR007241">
    <property type="entry name" value="Autophagy-rel_prot_9"/>
</dbReference>
<evidence type="ECO:0000256" key="5">
    <source>
        <dbReference type="ARBA" id="ARBA00022692"/>
    </source>
</evidence>
<sequence length="664" mass="75905">MLLRYIPSFSLRYGGSGRIEDMHVFMKNLYRFWVYKGLWVSCLASLVDFLNSIVVFILVLFLTMIFDWSVAVSCDEVSCGSVSLTHGMRLPTEYGGWRFMLSLVLLISSAASVLYEFMKFLETCIMQLETERILHTVVDTGFATPIHRAMHVWRRMRSQLDGHEELHEDLLPFIGTMTWGNFLEEVCLRIQQDRSFGVVAYQEFDTLRAVQALMMYENYFITLHQHGVLDWGALKYVDDTVLKVLISSLFDEFNTIERAEGKVALLRWQVVKCLTLYTFLYPFVVVLFMLRLLVKNAAMMRTDWGGYMAKDWNRRAYWTFSLFNEVPHVLSARIAIGRQIAVEMVDRLKPYSNGKRFICRTASGVILVLIGLSIVNTSLLVSGTLCGIPLLWWLTVSLTIFSVCNETKPVQREYNYLHDLGRLIKQLHYSQKEWSYSGETFYNTIRWDFLKSRFTLIGGDLARTLFLPCILLSLLCDSSLQALVDCVQAESVRVDGLGSVAREAAFDSQRCDGGRDEDESNVFSGFSEKWAKSIASFSAIYPQWAAKHMHHGASADDVLKASAPHRTLDFFVTDLHNRVDEEVKKSQCAEISRAALDSTIPSEAQHNHNSSLTFNDTAHEREQLFVSQMMQSLHGTSHVDASFRTVRPSNLGVEMSAVDRERRV</sequence>
<proteinExistence type="inferred from homology"/>
<dbReference type="GO" id="GO:0034727">
    <property type="term" value="P:piecemeal microautophagy of the nucleus"/>
    <property type="evidence" value="ECO:0007669"/>
    <property type="project" value="TreeGrafter"/>
</dbReference>
<evidence type="ECO:0000256" key="3">
    <source>
        <dbReference type="ARBA" id="ARBA00018074"/>
    </source>
</evidence>
<feature type="transmembrane region" description="Helical" evidence="10">
    <location>
        <begin position="357"/>
        <end position="375"/>
    </location>
</feature>
<keyword evidence="7 10" id="KW-0072">Autophagy</keyword>
<evidence type="ECO:0000256" key="9">
    <source>
        <dbReference type="ARBA" id="ARBA00023136"/>
    </source>
</evidence>
<feature type="transmembrane region" description="Helical" evidence="10">
    <location>
        <begin position="381"/>
        <end position="404"/>
    </location>
</feature>
<dbReference type="GO" id="GO:0005776">
    <property type="term" value="C:autophagosome"/>
    <property type="evidence" value="ECO:0007669"/>
    <property type="project" value="TreeGrafter"/>
</dbReference>
<comment type="function">
    <text evidence="10">Phospholipid scramblase involved in autophagy. Cycles between the preautophagosomal structure/phagophore assembly site (PAS) and the cytoplasmic vesicle pool and supplies membrane for the growing autophagosome. Lipid scramblase activity plays a key role in preautophagosomal structure/phagophore assembly by distributing the phospholipids that arrive through ATG2 from the cytoplasmic to the luminal leaflet of the bilayer, thereby driving autophagosomal membrane expansion.</text>
</comment>
<evidence type="ECO:0000256" key="10">
    <source>
        <dbReference type="RuleBase" id="RU364027"/>
    </source>
</evidence>
<dbReference type="GO" id="GO:0034497">
    <property type="term" value="P:protein localization to phagophore assembly site"/>
    <property type="evidence" value="ECO:0007669"/>
    <property type="project" value="TreeGrafter"/>
</dbReference>
<gene>
    <name evidence="11" type="ORF">TCIL3000_11_900</name>
</gene>
<feature type="transmembrane region" description="Helical" evidence="10">
    <location>
        <begin position="37"/>
        <end position="66"/>
    </location>
</feature>
<name>G0UZ89_TRYCI</name>
<dbReference type="GO" id="GO:0034045">
    <property type="term" value="C:phagophore assembly site membrane"/>
    <property type="evidence" value="ECO:0007669"/>
    <property type="project" value="UniProtKB-SubCell"/>
</dbReference>
<reference evidence="11" key="1">
    <citation type="journal article" date="2012" name="Proc. Natl. Acad. Sci. U.S.A.">
        <title>Antigenic diversity is generated by distinct evolutionary mechanisms in African trypanosome species.</title>
        <authorList>
            <person name="Jackson A.P."/>
            <person name="Berry A."/>
            <person name="Aslett M."/>
            <person name="Allison H.C."/>
            <person name="Burton P."/>
            <person name="Vavrova-Anderson J."/>
            <person name="Brown R."/>
            <person name="Browne H."/>
            <person name="Corton N."/>
            <person name="Hauser H."/>
            <person name="Gamble J."/>
            <person name="Gilderthorp R."/>
            <person name="Marcello L."/>
            <person name="McQuillan J."/>
            <person name="Otto T.D."/>
            <person name="Quail M.A."/>
            <person name="Sanders M.J."/>
            <person name="van Tonder A."/>
            <person name="Ginger M.L."/>
            <person name="Field M.C."/>
            <person name="Barry J.D."/>
            <person name="Hertz-Fowler C."/>
            <person name="Berriman M."/>
        </authorList>
    </citation>
    <scope>NUCLEOTIDE SEQUENCE</scope>
    <source>
        <strain evidence="11">IL3000</strain>
    </source>
</reference>
<evidence type="ECO:0000256" key="7">
    <source>
        <dbReference type="ARBA" id="ARBA00023006"/>
    </source>
</evidence>
<dbReference type="Pfam" id="PF04109">
    <property type="entry name" value="ATG9"/>
    <property type="match status" value="1"/>
</dbReference>